<comment type="subcellular location">
    <subcellularLocation>
        <location evidence="1">Membrane</location>
        <topology evidence="1">Multi-pass membrane protein</topology>
    </subcellularLocation>
</comment>
<sequence>MRQRNLLDLLLLAAVWGGSFLFMRVAVKDFGPVALIELRVGLAALFLLPAAIWRGKLPLIARHWKALLVVGTLNAAVPFLLYAYAAQSLGAGFLSVANAVTPVWGAVVGWLWLKDRLPWMRSLGLLIGLVGIVVLVWDKLNFQAGGTGPAVLAAVSAPVFYGIAANWTKRFLTGVDALASATGSMIAASLVLLPLAISAWPEAPASMAAWISTVLLAVVCTGAAYIVFFRLIANVGPTAAVSVTFLVPIFGVVWGAWFLDEVITPSIAVGAAIILVGTALALGLIKRRA</sequence>
<evidence type="ECO:0000256" key="3">
    <source>
        <dbReference type="ARBA" id="ARBA00022692"/>
    </source>
</evidence>
<dbReference type="RefSeq" id="WP_306941552.1">
    <property type="nucleotide sequence ID" value="NZ_CP132976.1"/>
</dbReference>
<dbReference type="SUPFAM" id="SSF103481">
    <property type="entry name" value="Multidrug resistance efflux transporter EmrE"/>
    <property type="match status" value="2"/>
</dbReference>
<evidence type="ECO:0000259" key="7">
    <source>
        <dbReference type="Pfam" id="PF00892"/>
    </source>
</evidence>
<feature type="transmembrane region" description="Helical" evidence="6">
    <location>
        <begin position="7"/>
        <end position="27"/>
    </location>
</feature>
<feature type="transmembrane region" description="Helical" evidence="6">
    <location>
        <begin position="235"/>
        <end position="257"/>
    </location>
</feature>
<feature type="transmembrane region" description="Helical" evidence="6">
    <location>
        <begin position="33"/>
        <end position="54"/>
    </location>
</feature>
<feature type="transmembrane region" description="Helical" evidence="6">
    <location>
        <begin position="263"/>
        <end position="285"/>
    </location>
</feature>
<dbReference type="PANTHER" id="PTHR32322:SF2">
    <property type="entry name" value="EAMA DOMAIN-CONTAINING PROTEIN"/>
    <property type="match status" value="1"/>
</dbReference>
<name>A0ABY9M0H5_9BURK</name>
<accession>A0ABY9M0H5</accession>
<reference evidence="8 9" key="1">
    <citation type="submission" date="2023-08" db="EMBL/GenBank/DDBJ databases">
        <title>Achromobacter seleniivolatilans sp. nov., isolated from seleniferous soil.</title>
        <authorList>
            <person name="Zhang S."/>
            <person name="Li K."/>
            <person name="Peng J."/>
            <person name="Zhao Q."/>
            <person name="Wang H."/>
            <person name="Guo Y."/>
        </authorList>
    </citation>
    <scope>NUCLEOTIDE SEQUENCE [LARGE SCALE GENOMIC DNA]</scope>
    <source>
        <strain evidence="8 9">R39</strain>
    </source>
</reference>
<dbReference type="Proteomes" id="UP001234798">
    <property type="component" value="Chromosome"/>
</dbReference>
<keyword evidence="5 6" id="KW-0472">Membrane</keyword>
<feature type="domain" description="EamA" evidence="7">
    <location>
        <begin position="9"/>
        <end position="136"/>
    </location>
</feature>
<dbReference type="Gene3D" id="1.10.3730.20">
    <property type="match status" value="1"/>
</dbReference>
<keyword evidence="3 6" id="KW-0812">Transmembrane</keyword>
<keyword evidence="4 6" id="KW-1133">Transmembrane helix</keyword>
<feature type="transmembrane region" description="Helical" evidence="6">
    <location>
        <begin position="149"/>
        <end position="167"/>
    </location>
</feature>
<feature type="transmembrane region" description="Helical" evidence="6">
    <location>
        <begin position="66"/>
        <end position="85"/>
    </location>
</feature>
<evidence type="ECO:0000313" key="8">
    <source>
        <dbReference type="EMBL" id="WMD19367.1"/>
    </source>
</evidence>
<evidence type="ECO:0000256" key="6">
    <source>
        <dbReference type="SAM" id="Phobius"/>
    </source>
</evidence>
<feature type="domain" description="EamA" evidence="7">
    <location>
        <begin position="150"/>
        <end position="281"/>
    </location>
</feature>
<dbReference type="InterPro" id="IPR037185">
    <property type="entry name" value="EmrE-like"/>
</dbReference>
<dbReference type="InterPro" id="IPR000620">
    <property type="entry name" value="EamA_dom"/>
</dbReference>
<feature type="transmembrane region" description="Helical" evidence="6">
    <location>
        <begin position="119"/>
        <end position="137"/>
    </location>
</feature>
<feature type="transmembrane region" description="Helical" evidence="6">
    <location>
        <begin position="91"/>
        <end position="112"/>
    </location>
</feature>
<gene>
    <name evidence="8" type="ORF">RAS12_22505</name>
</gene>
<dbReference type="Pfam" id="PF00892">
    <property type="entry name" value="EamA"/>
    <property type="match status" value="2"/>
</dbReference>
<proteinExistence type="inferred from homology"/>
<evidence type="ECO:0000256" key="4">
    <source>
        <dbReference type="ARBA" id="ARBA00022989"/>
    </source>
</evidence>
<dbReference type="EMBL" id="CP132976">
    <property type="protein sequence ID" value="WMD19367.1"/>
    <property type="molecule type" value="Genomic_DNA"/>
</dbReference>
<evidence type="ECO:0000256" key="5">
    <source>
        <dbReference type="ARBA" id="ARBA00023136"/>
    </source>
</evidence>
<protein>
    <submittedName>
        <fullName evidence="8">DMT family transporter</fullName>
    </submittedName>
</protein>
<feature type="transmembrane region" description="Helical" evidence="6">
    <location>
        <begin position="179"/>
        <end position="201"/>
    </location>
</feature>
<keyword evidence="9" id="KW-1185">Reference proteome</keyword>
<feature type="transmembrane region" description="Helical" evidence="6">
    <location>
        <begin position="207"/>
        <end position="228"/>
    </location>
</feature>
<organism evidence="8 9">
    <name type="scientific">Achromobacter seleniivolatilans</name>
    <dbReference type="NCBI Taxonomy" id="3047478"/>
    <lineage>
        <taxon>Bacteria</taxon>
        <taxon>Pseudomonadati</taxon>
        <taxon>Pseudomonadota</taxon>
        <taxon>Betaproteobacteria</taxon>
        <taxon>Burkholderiales</taxon>
        <taxon>Alcaligenaceae</taxon>
        <taxon>Achromobacter</taxon>
    </lineage>
</organism>
<dbReference type="PANTHER" id="PTHR32322">
    <property type="entry name" value="INNER MEMBRANE TRANSPORTER"/>
    <property type="match status" value="1"/>
</dbReference>
<evidence type="ECO:0000313" key="9">
    <source>
        <dbReference type="Proteomes" id="UP001234798"/>
    </source>
</evidence>
<evidence type="ECO:0000256" key="1">
    <source>
        <dbReference type="ARBA" id="ARBA00004141"/>
    </source>
</evidence>
<dbReference type="InterPro" id="IPR050638">
    <property type="entry name" value="AA-Vitamin_Transporters"/>
</dbReference>
<evidence type="ECO:0000256" key="2">
    <source>
        <dbReference type="ARBA" id="ARBA00007362"/>
    </source>
</evidence>
<comment type="similarity">
    <text evidence="2">Belongs to the EamA transporter family.</text>
</comment>